<reference evidence="2" key="1">
    <citation type="journal article" date="2020" name="Stud. Mycol.">
        <title>101 Dothideomycetes genomes: a test case for predicting lifestyles and emergence of pathogens.</title>
        <authorList>
            <person name="Haridas S."/>
            <person name="Albert R."/>
            <person name="Binder M."/>
            <person name="Bloem J."/>
            <person name="Labutti K."/>
            <person name="Salamov A."/>
            <person name="Andreopoulos B."/>
            <person name="Baker S."/>
            <person name="Barry K."/>
            <person name="Bills G."/>
            <person name="Bluhm B."/>
            <person name="Cannon C."/>
            <person name="Castanera R."/>
            <person name="Culley D."/>
            <person name="Daum C."/>
            <person name="Ezra D."/>
            <person name="Gonzalez J."/>
            <person name="Henrissat B."/>
            <person name="Kuo A."/>
            <person name="Liang C."/>
            <person name="Lipzen A."/>
            <person name="Lutzoni F."/>
            <person name="Magnuson J."/>
            <person name="Mondo S."/>
            <person name="Nolan M."/>
            <person name="Ohm R."/>
            <person name="Pangilinan J."/>
            <person name="Park H.-J."/>
            <person name="Ramirez L."/>
            <person name="Alfaro M."/>
            <person name="Sun H."/>
            <person name="Tritt A."/>
            <person name="Yoshinaga Y."/>
            <person name="Zwiers L.-H."/>
            <person name="Turgeon B."/>
            <person name="Goodwin S."/>
            <person name="Spatafora J."/>
            <person name="Crous P."/>
            <person name="Grigoriev I."/>
        </authorList>
    </citation>
    <scope>NUCLEOTIDE SEQUENCE</scope>
    <source>
        <strain evidence="2">CBS 133067</strain>
    </source>
</reference>
<comment type="caution">
    <text evidence="2">The sequence shown here is derived from an EMBL/GenBank/DDBJ whole genome shotgun (WGS) entry which is preliminary data.</text>
</comment>
<evidence type="ECO:0000256" key="1">
    <source>
        <dbReference type="SAM" id="MobiDB-lite"/>
    </source>
</evidence>
<evidence type="ECO:0000313" key="2">
    <source>
        <dbReference type="EMBL" id="KAF2093943.1"/>
    </source>
</evidence>
<dbReference type="OrthoDB" id="5337308at2759"/>
<organism evidence="2 3">
    <name type="scientific">Rhizodiscina lignyota</name>
    <dbReference type="NCBI Taxonomy" id="1504668"/>
    <lineage>
        <taxon>Eukaryota</taxon>
        <taxon>Fungi</taxon>
        <taxon>Dikarya</taxon>
        <taxon>Ascomycota</taxon>
        <taxon>Pezizomycotina</taxon>
        <taxon>Dothideomycetes</taxon>
        <taxon>Pleosporomycetidae</taxon>
        <taxon>Aulographales</taxon>
        <taxon>Rhizodiscinaceae</taxon>
        <taxon>Rhizodiscina</taxon>
    </lineage>
</organism>
<accession>A0A9P4M1T8</accession>
<protein>
    <submittedName>
        <fullName evidence="2">Uncharacterized protein</fullName>
    </submittedName>
</protein>
<dbReference type="EMBL" id="ML978136">
    <property type="protein sequence ID" value="KAF2093943.1"/>
    <property type="molecule type" value="Genomic_DNA"/>
</dbReference>
<sequence length="326" mass="36432">MPPRPVGSALGRTKSLSDLQELNLSDSPPPSPPPPPSSLEADRQKSRDDWIKRGTELNDAMGLKSIRATEIYLSMLGGPRMHSRSPFTQYSEQDANGWIVKKYRVLEQEDLDDLTSMFAHIGASNKMADNVPVSWIHTGKTEAYPDQGTGATYSNAFNAKGGLILSLDNENPEYHGRKRGEPYRSAEVPGLRHWSDAVFLEWSKQAGDAAKNLKWVFVKDVIEESTRALMVEILFELGLQLLPLFKDVEEIDPQSEHGEMLVGSPTGRGIAWLLIQHKAELGRKKIAGIRFFRDDGAPEGVVARGYEGRIQPKAFFNMLFRLEDIE</sequence>
<feature type="region of interest" description="Disordered" evidence="1">
    <location>
        <begin position="1"/>
        <end position="46"/>
    </location>
</feature>
<dbReference type="AlphaFoldDB" id="A0A9P4M1T8"/>
<gene>
    <name evidence="2" type="ORF">NA57DRAFT_80948</name>
</gene>
<proteinExistence type="predicted"/>
<keyword evidence="3" id="KW-1185">Reference proteome</keyword>
<evidence type="ECO:0000313" key="3">
    <source>
        <dbReference type="Proteomes" id="UP000799772"/>
    </source>
</evidence>
<feature type="compositionally biased region" description="Polar residues" evidence="1">
    <location>
        <begin position="14"/>
        <end position="26"/>
    </location>
</feature>
<name>A0A9P4M1T8_9PEZI</name>
<dbReference type="Proteomes" id="UP000799772">
    <property type="component" value="Unassembled WGS sequence"/>
</dbReference>
<feature type="compositionally biased region" description="Pro residues" evidence="1">
    <location>
        <begin position="27"/>
        <end position="37"/>
    </location>
</feature>